<feature type="transmembrane region" description="Helical" evidence="11">
    <location>
        <begin position="33"/>
        <end position="52"/>
    </location>
</feature>
<organism evidence="13 14">
    <name type="scientific">Ensifer adhaerens</name>
    <name type="common">Sinorhizobium morelense</name>
    <dbReference type="NCBI Taxonomy" id="106592"/>
    <lineage>
        <taxon>Bacteria</taxon>
        <taxon>Pseudomonadati</taxon>
        <taxon>Pseudomonadota</taxon>
        <taxon>Alphaproteobacteria</taxon>
        <taxon>Hyphomicrobiales</taxon>
        <taxon>Rhizobiaceae</taxon>
        <taxon>Sinorhizobium/Ensifer group</taxon>
        <taxon>Ensifer</taxon>
    </lineage>
</organism>
<dbReference type="Pfam" id="PF00999">
    <property type="entry name" value="Na_H_Exchanger"/>
    <property type="match status" value="1"/>
</dbReference>
<feature type="transmembrane region" description="Helical" evidence="11">
    <location>
        <begin position="68"/>
        <end position="88"/>
    </location>
</feature>
<feature type="transmembrane region" description="Helical" evidence="11">
    <location>
        <begin position="229"/>
        <end position="247"/>
    </location>
</feature>
<dbReference type="PROSITE" id="PS51201">
    <property type="entry name" value="RCK_N"/>
    <property type="match status" value="1"/>
</dbReference>
<dbReference type="Proteomes" id="UP000037425">
    <property type="component" value="Unassembled WGS sequence"/>
</dbReference>
<dbReference type="InterPro" id="IPR006153">
    <property type="entry name" value="Cation/H_exchanger_TM"/>
</dbReference>
<proteinExistence type="predicted"/>
<evidence type="ECO:0000256" key="1">
    <source>
        <dbReference type="ARBA" id="ARBA00004127"/>
    </source>
</evidence>
<accession>A0A0L8BK40</accession>
<dbReference type="EMBL" id="LGAP01000023">
    <property type="protein sequence ID" value="KOF14970.1"/>
    <property type="molecule type" value="Genomic_DNA"/>
</dbReference>
<keyword evidence="9 11" id="KW-0472">Membrane</keyword>
<dbReference type="FunFam" id="3.40.50.720:FF:000036">
    <property type="entry name" value="Glutathione-regulated potassium-efflux system protein KefB"/>
    <property type="match status" value="1"/>
</dbReference>
<evidence type="ECO:0000256" key="7">
    <source>
        <dbReference type="ARBA" id="ARBA00022989"/>
    </source>
</evidence>
<evidence type="ECO:0000256" key="9">
    <source>
        <dbReference type="ARBA" id="ARBA00023136"/>
    </source>
</evidence>
<feature type="transmembrane region" description="Helical" evidence="11">
    <location>
        <begin position="100"/>
        <end position="123"/>
    </location>
</feature>
<protein>
    <submittedName>
        <fullName evidence="13">Potassium transporter TrkA</fullName>
    </submittedName>
</protein>
<gene>
    <name evidence="13" type="ORF">AC244_25255</name>
</gene>
<keyword evidence="8" id="KW-0406">Ion transport</keyword>
<evidence type="ECO:0000256" key="4">
    <source>
        <dbReference type="ARBA" id="ARBA00022538"/>
    </source>
</evidence>
<feature type="region of interest" description="Disordered" evidence="10">
    <location>
        <begin position="573"/>
        <end position="612"/>
    </location>
</feature>
<name>A0A0L8BK40_ENSAD</name>
<evidence type="ECO:0000256" key="3">
    <source>
        <dbReference type="ARBA" id="ARBA00022449"/>
    </source>
</evidence>
<feature type="transmembrane region" description="Helical" evidence="11">
    <location>
        <begin position="129"/>
        <end position="149"/>
    </location>
</feature>
<sequence>MTPGPENYKELLLFLATAGIIVPLFGRLKLSPVFGFLAAGMMLGPFGLGALARDLPWLSAISITDVGQIAYLAEFGVAFLLFMIALELSWNRLLLMRKLVFGLGGLQVLASTAVLAAVAGVLGQTPASAVVLGSALAMSSTAIILPSLVERKLLNTTVGRASFAVLLFQDLAVALLLFMVTMLGAREGTGLGAGLLYALAPAAVALFAMAGLGRLILRPLFKLVATTKSSELFVAACLLVVIGSGLVTELSGQSMALGAFIAGLLLAETEYRRQIEVTIQPFQGLLLGLFFVSVGARLDLSEIIANPFLTVGVAIGLFAIKAVILFPIARLMGLPNRAAGELAVVLGPGGEFALILIGAAVAGNVVPDEASATATVAATLTMVAIPLLIRLLGGARGNADIDEAAFAGLTPQHDDGLERVIVVGYGRVGQLVAEMLSRHELRFLAIDADPVLVANERARGPTIYYGDATRIELLRRCGIHSARALVVTLDKPDAVESIVRAARSERSDLTIVARARDAVHATELYELKVTDAVPETIEASLQLSQAVLVGIGIPMGLVIASIHEKRDEFRKMLQPTDGSGRERHAIRAPEAKSHPTRRPRSSSGAPEHTQDR</sequence>
<evidence type="ECO:0000256" key="10">
    <source>
        <dbReference type="SAM" id="MobiDB-lite"/>
    </source>
</evidence>
<keyword evidence="2" id="KW-0813">Transport</keyword>
<dbReference type="SUPFAM" id="SSF51735">
    <property type="entry name" value="NAD(P)-binding Rossmann-fold domains"/>
    <property type="match status" value="1"/>
</dbReference>
<reference evidence="14" key="1">
    <citation type="submission" date="2015-07" db="EMBL/GenBank/DDBJ databases">
        <title>Whole genome sequence of an Ensifer adhaerens strain isolated from a cave pool in the Wind Cave National Park.</title>
        <authorList>
            <person name="Eng W.W.H."/>
            <person name="Gan H.M."/>
            <person name="Barton H.A."/>
            <person name="Savka M.A."/>
        </authorList>
    </citation>
    <scope>NUCLEOTIDE SEQUENCE [LARGE SCALE GENOMIC DNA]</scope>
    <source>
        <strain evidence="14">SD006</strain>
    </source>
</reference>
<feature type="transmembrane region" description="Helical" evidence="11">
    <location>
        <begin position="341"/>
        <end position="366"/>
    </location>
</feature>
<feature type="transmembrane region" description="Helical" evidence="11">
    <location>
        <begin position="12"/>
        <end position="28"/>
    </location>
</feature>
<keyword evidence="3" id="KW-0050">Antiport</keyword>
<comment type="caution">
    <text evidence="13">The sequence shown here is derived from an EMBL/GenBank/DDBJ whole genome shotgun (WGS) entry which is preliminary data.</text>
</comment>
<dbReference type="InterPro" id="IPR036291">
    <property type="entry name" value="NAD(P)-bd_dom_sf"/>
</dbReference>
<dbReference type="OrthoDB" id="9781411at2"/>
<dbReference type="PANTHER" id="PTHR46157:SF4">
    <property type="entry name" value="K(+) EFFLUX ANTIPORTER 3, CHLOROPLASTIC"/>
    <property type="match status" value="1"/>
</dbReference>
<evidence type="ECO:0000256" key="11">
    <source>
        <dbReference type="SAM" id="Phobius"/>
    </source>
</evidence>
<feature type="domain" description="RCK N-terminal" evidence="12">
    <location>
        <begin position="417"/>
        <end position="534"/>
    </location>
</feature>
<dbReference type="GO" id="GO:0012505">
    <property type="term" value="C:endomembrane system"/>
    <property type="evidence" value="ECO:0007669"/>
    <property type="project" value="UniProtKB-SubCell"/>
</dbReference>
<dbReference type="GO" id="GO:0005886">
    <property type="term" value="C:plasma membrane"/>
    <property type="evidence" value="ECO:0007669"/>
    <property type="project" value="TreeGrafter"/>
</dbReference>
<evidence type="ECO:0000256" key="2">
    <source>
        <dbReference type="ARBA" id="ARBA00022448"/>
    </source>
</evidence>
<feature type="transmembrane region" description="Helical" evidence="11">
    <location>
        <begin position="195"/>
        <end position="217"/>
    </location>
</feature>
<keyword evidence="7 11" id="KW-1133">Transmembrane helix</keyword>
<keyword evidence="5 11" id="KW-0812">Transmembrane</keyword>
<dbReference type="Gene3D" id="1.20.1530.20">
    <property type="match status" value="1"/>
</dbReference>
<dbReference type="InterPro" id="IPR003148">
    <property type="entry name" value="RCK_N"/>
</dbReference>
<feature type="compositionally biased region" description="Basic and acidic residues" evidence="10">
    <location>
        <begin position="579"/>
        <end position="593"/>
    </location>
</feature>
<evidence type="ECO:0000256" key="8">
    <source>
        <dbReference type="ARBA" id="ARBA00023065"/>
    </source>
</evidence>
<dbReference type="PATRIC" id="fig|106592.7.peg.3801"/>
<dbReference type="GO" id="GO:0006813">
    <property type="term" value="P:potassium ion transport"/>
    <property type="evidence" value="ECO:0007669"/>
    <property type="project" value="UniProtKB-KW"/>
</dbReference>
<feature type="transmembrane region" description="Helical" evidence="11">
    <location>
        <begin position="304"/>
        <end position="329"/>
    </location>
</feature>
<dbReference type="GO" id="GO:0015297">
    <property type="term" value="F:antiporter activity"/>
    <property type="evidence" value="ECO:0007669"/>
    <property type="project" value="UniProtKB-KW"/>
</dbReference>
<evidence type="ECO:0000313" key="13">
    <source>
        <dbReference type="EMBL" id="KOF14970.1"/>
    </source>
</evidence>
<evidence type="ECO:0000256" key="5">
    <source>
        <dbReference type="ARBA" id="ARBA00022692"/>
    </source>
</evidence>
<evidence type="ECO:0000256" key="6">
    <source>
        <dbReference type="ARBA" id="ARBA00022958"/>
    </source>
</evidence>
<keyword evidence="4" id="KW-0633">Potassium transport</keyword>
<dbReference type="RefSeq" id="WP_053251566.1">
    <property type="nucleotide sequence ID" value="NZ_LGAP01000023.1"/>
</dbReference>
<dbReference type="Pfam" id="PF02254">
    <property type="entry name" value="TrkA_N"/>
    <property type="match status" value="1"/>
</dbReference>
<dbReference type="AlphaFoldDB" id="A0A0L8BK40"/>
<dbReference type="GO" id="GO:1902600">
    <property type="term" value="P:proton transmembrane transport"/>
    <property type="evidence" value="ECO:0007669"/>
    <property type="project" value="InterPro"/>
</dbReference>
<evidence type="ECO:0000259" key="12">
    <source>
        <dbReference type="PROSITE" id="PS51201"/>
    </source>
</evidence>
<dbReference type="Gene3D" id="3.40.50.720">
    <property type="entry name" value="NAD(P)-binding Rossmann-like Domain"/>
    <property type="match status" value="1"/>
</dbReference>
<comment type="subcellular location">
    <subcellularLocation>
        <location evidence="1">Endomembrane system</location>
        <topology evidence="1">Multi-pass membrane protein</topology>
    </subcellularLocation>
</comment>
<dbReference type="InterPro" id="IPR038770">
    <property type="entry name" value="Na+/solute_symporter_sf"/>
</dbReference>
<dbReference type="PANTHER" id="PTHR46157">
    <property type="entry name" value="K(+) EFFLUX ANTIPORTER 3, CHLOROPLASTIC"/>
    <property type="match status" value="1"/>
</dbReference>
<feature type="transmembrane region" description="Helical" evidence="11">
    <location>
        <begin position="161"/>
        <end position="183"/>
    </location>
</feature>
<evidence type="ECO:0000313" key="14">
    <source>
        <dbReference type="Proteomes" id="UP000037425"/>
    </source>
</evidence>
<keyword evidence="6" id="KW-0630">Potassium</keyword>
<feature type="transmembrane region" description="Helical" evidence="11">
    <location>
        <begin position="372"/>
        <end position="392"/>
    </location>
</feature>